<accession>T1KIM4</accession>
<sequence>MFRNLISSSRRQLSTSGHIYRQIEWKVFVFTVILPNGSKQKLVGQCDETIRDLVTPLIDKSGVNQPCLRWIKNDALIDIDAKAYHLENEEIKLSEALINKTLGQDTRYGILEEIYLTEVDYQITLQSLKQVYVQPLRDSTYLNDNDLKILFNWIEPILSLSRQLQSEIIK</sequence>
<keyword evidence="3" id="KW-1185">Reference proteome</keyword>
<organism evidence="2 3">
    <name type="scientific">Tetranychus urticae</name>
    <name type="common">Two-spotted spider mite</name>
    <dbReference type="NCBI Taxonomy" id="32264"/>
    <lineage>
        <taxon>Eukaryota</taxon>
        <taxon>Metazoa</taxon>
        <taxon>Ecdysozoa</taxon>
        <taxon>Arthropoda</taxon>
        <taxon>Chelicerata</taxon>
        <taxon>Arachnida</taxon>
        <taxon>Acari</taxon>
        <taxon>Acariformes</taxon>
        <taxon>Trombidiformes</taxon>
        <taxon>Prostigmata</taxon>
        <taxon>Eleutherengona</taxon>
        <taxon>Raphignathae</taxon>
        <taxon>Tetranychoidea</taxon>
        <taxon>Tetranychidae</taxon>
        <taxon>Tetranychus</taxon>
    </lineage>
</organism>
<dbReference type="EMBL" id="CAEY01000114">
    <property type="status" value="NOT_ANNOTATED_CDS"/>
    <property type="molecule type" value="Genomic_DNA"/>
</dbReference>
<dbReference type="Gene3D" id="1.20.900.10">
    <property type="entry name" value="Dbl homology (DH) domain"/>
    <property type="match status" value="1"/>
</dbReference>
<dbReference type="AlphaFoldDB" id="T1KIM4"/>
<dbReference type="Proteomes" id="UP000015104">
    <property type="component" value="Unassembled WGS sequence"/>
</dbReference>
<name>T1KIM4_TETUR</name>
<reference evidence="2" key="2">
    <citation type="submission" date="2015-06" db="UniProtKB">
        <authorList>
            <consortium name="EnsemblMetazoa"/>
        </authorList>
    </citation>
    <scope>IDENTIFICATION</scope>
</reference>
<proteinExistence type="predicted"/>
<dbReference type="SUPFAM" id="SSF48065">
    <property type="entry name" value="DBL homology domain (DH-domain)"/>
    <property type="match status" value="1"/>
</dbReference>
<dbReference type="EnsemblMetazoa" id="tetur12g01890.1">
    <property type="protein sequence ID" value="tetur12g01890.1"/>
    <property type="gene ID" value="tetur12g01890"/>
</dbReference>
<reference evidence="3" key="1">
    <citation type="submission" date="2011-08" db="EMBL/GenBank/DDBJ databases">
        <authorList>
            <person name="Rombauts S."/>
        </authorList>
    </citation>
    <scope>NUCLEOTIDE SEQUENCE</scope>
    <source>
        <strain evidence="3">London</strain>
    </source>
</reference>
<dbReference type="InterPro" id="IPR000219">
    <property type="entry name" value="DH_dom"/>
</dbReference>
<evidence type="ECO:0000313" key="3">
    <source>
        <dbReference type="Proteomes" id="UP000015104"/>
    </source>
</evidence>
<protein>
    <recommendedName>
        <fullName evidence="1">DH domain-containing protein</fullName>
    </recommendedName>
</protein>
<dbReference type="Pfam" id="PF00621">
    <property type="entry name" value="RhoGEF"/>
    <property type="match status" value="1"/>
</dbReference>
<feature type="domain" description="DH" evidence="1">
    <location>
        <begin position="106"/>
        <end position="170"/>
    </location>
</feature>
<evidence type="ECO:0000313" key="2">
    <source>
        <dbReference type="EnsemblMetazoa" id="tetur12g01890.1"/>
    </source>
</evidence>
<dbReference type="InterPro" id="IPR035899">
    <property type="entry name" value="DBL_dom_sf"/>
</dbReference>
<dbReference type="GO" id="GO:0005085">
    <property type="term" value="F:guanyl-nucleotide exchange factor activity"/>
    <property type="evidence" value="ECO:0007669"/>
    <property type="project" value="InterPro"/>
</dbReference>
<evidence type="ECO:0000259" key="1">
    <source>
        <dbReference type="PROSITE" id="PS50010"/>
    </source>
</evidence>
<dbReference type="HOGENOM" id="CLU_1572666_0_0_1"/>
<dbReference type="PROSITE" id="PS50010">
    <property type="entry name" value="DH_2"/>
    <property type="match status" value="1"/>
</dbReference>